<dbReference type="AlphaFoldDB" id="A0A830GDF9"/>
<gene>
    <name evidence="2" type="ORF">GCM10009021_17690</name>
</gene>
<comment type="similarity">
    <text evidence="1">Belongs to the UPF0212 family.</text>
</comment>
<evidence type="ECO:0000313" key="2">
    <source>
        <dbReference type="EMBL" id="GGN17348.1"/>
    </source>
</evidence>
<evidence type="ECO:0000313" key="3">
    <source>
        <dbReference type="Proteomes" id="UP000608850"/>
    </source>
</evidence>
<dbReference type="Proteomes" id="UP000608850">
    <property type="component" value="Unassembled WGS sequence"/>
</dbReference>
<dbReference type="NCBIfam" id="NF003035">
    <property type="entry name" value="PRK03922.1"/>
    <property type="match status" value="1"/>
</dbReference>
<comment type="caution">
    <text evidence="2">The sequence shown here is derived from an EMBL/GenBank/DDBJ whole genome shotgun (WGS) entry which is preliminary data.</text>
</comment>
<name>A0A830GDF9_9EURY</name>
<keyword evidence="3" id="KW-1185">Reference proteome</keyword>
<organism evidence="2 3">
    <name type="scientific">Halarchaeum nitratireducens</name>
    <dbReference type="NCBI Taxonomy" id="489913"/>
    <lineage>
        <taxon>Archaea</taxon>
        <taxon>Methanobacteriati</taxon>
        <taxon>Methanobacteriota</taxon>
        <taxon>Stenosarchaea group</taxon>
        <taxon>Halobacteria</taxon>
        <taxon>Halobacteriales</taxon>
        <taxon>Halobacteriaceae</taxon>
    </lineage>
</organism>
<dbReference type="Pfam" id="PF04475">
    <property type="entry name" value="DUF555"/>
    <property type="match status" value="1"/>
</dbReference>
<protein>
    <recommendedName>
        <fullName evidence="1">UPF0212 protein GCM10009021_17690</fullName>
    </recommendedName>
</protein>
<dbReference type="PANTHER" id="PTHR42199">
    <property type="entry name" value="UPF0212 PROTEIN MJ0068"/>
    <property type="match status" value="1"/>
</dbReference>
<dbReference type="EMBL" id="BMOQ01000004">
    <property type="protein sequence ID" value="GGN17348.1"/>
    <property type="molecule type" value="Genomic_DNA"/>
</dbReference>
<dbReference type="InterPro" id="IPR007564">
    <property type="entry name" value="UPF0212"/>
</dbReference>
<dbReference type="PANTHER" id="PTHR42199:SF1">
    <property type="entry name" value="UPF0212 PROTEIN TK1194"/>
    <property type="match status" value="1"/>
</dbReference>
<dbReference type="HAMAP" id="MF_01223">
    <property type="entry name" value="UPF0212"/>
    <property type="match status" value="1"/>
</dbReference>
<evidence type="ECO:0000256" key="1">
    <source>
        <dbReference type="HAMAP-Rule" id="MF_01223"/>
    </source>
</evidence>
<accession>A0A830GDF9</accession>
<reference evidence="2 3" key="1">
    <citation type="journal article" date="2019" name="Int. J. Syst. Evol. Microbiol.">
        <title>The Global Catalogue of Microorganisms (GCM) 10K type strain sequencing project: providing services to taxonomists for standard genome sequencing and annotation.</title>
        <authorList>
            <consortium name="The Broad Institute Genomics Platform"/>
            <consortium name="The Broad Institute Genome Sequencing Center for Infectious Disease"/>
            <person name="Wu L."/>
            <person name="Ma J."/>
        </authorList>
    </citation>
    <scope>NUCLEOTIDE SEQUENCE [LARGE SCALE GENOMIC DNA]</scope>
    <source>
        <strain evidence="2 3">JCM 16331</strain>
    </source>
</reference>
<sequence>MSLRRRPYPAPLVRFAARSRPAVTRRRVAARAVRQAAPTPSIRVRYANYSGHVRTTVTAAANHKTRLPGESPVRMSNYVVAMEAAWLVRDVAESDDAIGVAVSEAGRRLNDQDLDYVEVEAGVTACPACGEPLDAAFLAAETALVGLVLELTVFNADSDEHASRIAKSEVGGALRDVPLEVIEVVEEPEGED</sequence>
<proteinExistence type="inferred from homology"/>